<feature type="domain" description="Cytochrome c" evidence="8">
    <location>
        <begin position="40"/>
        <end position="127"/>
    </location>
</feature>
<evidence type="ECO:0000256" key="7">
    <source>
        <dbReference type="SAM" id="SignalP"/>
    </source>
</evidence>
<name>A0A0A0M5X1_9GAMM</name>
<dbReference type="PROSITE" id="PS51007">
    <property type="entry name" value="CYTC"/>
    <property type="match status" value="1"/>
</dbReference>
<sequence length="137" mass="14116">MTNIRFFLAPLALAAAVSLSACTAEAPASAGAAMPGMPKGDPAAGEQLANAKGAATGQSCIDCHGADGNAPIDPTYPKLGGQFGDYLAYALRAYRDGDRDHALMAMQAQGLSDQQIADLSMYFATRPAQITTLQGKH</sequence>
<evidence type="ECO:0000256" key="3">
    <source>
        <dbReference type="ARBA" id="ARBA00022723"/>
    </source>
</evidence>
<dbReference type="GO" id="GO:0046872">
    <property type="term" value="F:metal ion binding"/>
    <property type="evidence" value="ECO:0007669"/>
    <property type="project" value="UniProtKB-KW"/>
</dbReference>
<keyword evidence="2 6" id="KW-0349">Heme</keyword>
<keyword evidence="5 6" id="KW-0408">Iron</keyword>
<accession>A0A0A0M5X1</accession>
<dbReference type="InterPro" id="IPR036909">
    <property type="entry name" value="Cyt_c-like_dom_sf"/>
</dbReference>
<feature type="chain" id="PRO_5001966575" evidence="7">
    <location>
        <begin position="24"/>
        <end position="137"/>
    </location>
</feature>
<dbReference type="STRING" id="1385515.GCA_000423325_00384"/>
<keyword evidence="7" id="KW-0732">Signal</keyword>
<feature type="signal peptide" evidence="7">
    <location>
        <begin position="1"/>
        <end position="23"/>
    </location>
</feature>
<evidence type="ECO:0000256" key="2">
    <source>
        <dbReference type="ARBA" id="ARBA00022617"/>
    </source>
</evidence>
<evidence type="ECO:0000259" key="8">
    <source>
        <dbReference type="PROSITE" id="PS51007"/>
    </source>
</evidence>
<dbReference type="PANTHER" id="PTHR33751:SF9">
    <property type="entry name" value="CYTOCHROME C4"/>
    <property type="match status" value="1"/>
</dbReference>
<keyword evidence="1" id="KW-0813">Transport</keyword>
<dbReference type="PROSITE" id="PS51257">
    <property type="entry name" value="PROKAR_LIPOPROTEIN"/>
    <property type="match status" value="1"/>
</dbReference>
<protein>
    <submittedName>
        <fullName evidence="9">Cytochrome C biogenesis protein CcsA</fullName>
    </submittedName>
</protein>
<dbReference type="InterPro" id="IPR050597">
    <property type="entry name" value="Cytochrome_c_Oxidase_Subunit"/>
</dbReference>
<dbReference type="EMBL" id="AVBH01000272">
    <property type="protein sequence ID" value="KGO97619.1"/>
    <property type="molecule type" value="Genomic_DNA"/>
</dbReference>
<reference evidence="9 10" key="1">
    <citation type="submission" date="2013-08" db="EMBL/GenBank/DDBJ databases">
        <title>Genomic analysis of Lysobacter defluvii.</title>
        <authorList>
            <person name="Wang Q."/>
            <person name="Wang G."/>
        </authorList>
    </citation>
    <scope>NUCLEOTIDE SEQUENCE [LARGE SCALE GENOMIC DNA]</scope>
    <source>
        <strain evidence="9 10">IMMIB APB-9</strain>
    </source>
</reference>
<evidence type="ECO:0000256" key="1">
    <source>
        <dbReference type="ARBA" id="ARBA00022448"/>
    </source>
</evidence>
<organism evidence="9 10">
    <name type="scientific">Lysobacter defluvii IMMIB APB-9 = DSM 18482</name>
    <dbReference type="NCBI Taxonomy" id="1385515"/>
    <lineage>
        <taxon>Bacteria</taxon>
        <taxon>Pseudomonadati</taxon>
        <taxon>Pseudomonadota</taxon>
        <taxon>Gammaproteobacteria</taxon>
        <taxon>Lysobacterales</taxon>
        <taxon>Lysobacteraceae</taxon>
        <taxon>Novilysobacter</taxon>
    </lineage>
</organism>
<dbReference type="OrthoDB" id="9796421at2"/>
<dbReference type="AlphaFoldDB" id="A0A0A0M5X1"/>
<keyword evidence="3 6" id="KW-0479">Metal-binding</keyword>
<dbReference type="InterPro" id="IPR009056">
    <property type="entry name" value="Cyt_c-like_dom"/>
</dbReference>
<dbReference type="SUPFAM" id="SSF46626">
    <property type="entry name" value="Cytochrome c"/>
    <property type="match status" value="1"/>
</dbReference>
<dbReference type="PANTHER" id="PTHR33751">
    <property type="entry name" value="CBB3-TYPE CYTOCHROME C OXIDASE SUBUNIT FIXP"/>
    <property type="match status" value="1"/>
</dbReference>
<proteinExistence type="predicted"/>
<evidence type="ECO:0000313" key="9">
    <source>
        <dbReference type="EMBL" id="KGO97619.1"/>
    </source>
</evidence>
<comment type="caution">
    <text evidence="9">The sequence shown here is derived from an EMBL/GenBank/DDBJ whole genome shotgun (WGS) entry which is preliminary data.</text>
</comment>
<dbReference type="Gene3D" id="1.10.760.10">
    <property type="entry name" value="Cytochrome c-like domain"/>
    <property type="match status" value="1"/>
</dbReference>
<dbReference type="Proteomes" id="UP000030003">
    <property type="component" value="Unassembled WGS sequence"/>
</dbReference>
<gene>
    <name evidence="9" type="ORF">N791_09290</name>
</gene>
<keyword evidence="10" id="KW-1185">Reference proteome</keyword>
<dbReference type="GO" id="GO:0020037">
    <property type="term" value="F:heme binding"/>
    <property type="evidence" value="ECO:0007669"/>
    <property type="project" value="InterPro"/>
</dbReference>
<evidence type="ECO:0000256" key="5">
    <source>
        <dbReference type="ARBA" id="ARBA00023004"/>
    </source>
</evidence>
<dbReference type="RefSeq" id="WP_027068935.1">
    <property type="nucleotide sequence ID" value="NZ_AUHT01000004.1"/>
</dbReference>
<evidence type="ECO:0000256" key="6">
    <source>
        <dbReference type="PROSITE-ProRule" id="PRU00433"/>
    </source>
</evidence>
<dbReference type="GO" id="GO:0009055">
    <property type="term" value="F:electron transfer activity"/>
    <property type="evidence" value="ECO:0007669"/>
    <property type="project" value="InterPro"/>
</dbReference>
<dbReference type="Pfam" id="PF00034">
    <property type="entry name" value="Cytochrom_C"/>
    <property type="match status" value="1"/>
</dbReference>
<dbReference type="eggNOG" id="COG2863">
    <property type="taxonomic scope" value="Bacteria"/>
</dbReference>
<evidence type="ECO:0000313" key="10">
    <source>
        <dbReference type="Proteomes" id="UP000030003"/>
    </source>
</evidence>
<evidence type="ECO:0000256" key="4">
    <source>
        <dbReference type="ARBA" id="ARBA00022982"/>
    </source>
</evidence>
<keyword evidence="4" id="KW-0249">Electron transport</keyword>